<evidence type="ECO:0000256" key="1">
    <source>
        <dbReference type="ARBA" id="ARBA00023054"/>
    </source>
</evidence>
<comment type="similarity">
    <text evidence="2">Belongs to the NET family.</text>
</comment>
<feature type="compositionally biased region" description="Basic and acidic residues" evidence="4">
    <location>
        <begin position="104"/>
        <end position="120"/>
    </location>
</feature>
<feature type="coiled-coil region" evidence="3">
    <location>
        <begin position="138"/>
        <end position="197"/>
    </location>
</feature>
<dbReference type="InterPro" id="IPR011684">
    <property type="entry name" value="NAB"/>
</dbReference>
<evidence type="ECO:0000256" key="2">
    <source>
        <dbReference type="ARBA" id="ARBA00038006"/>
    </source>
</evidence>
<dbReference type="Pfam" id="PF07765">
    <property type="entry name" value="KIP1"/>
    <property type="match status" value="1"/>
</dbReference>
<organism evidence="6 7">
    <name type="scientific">Hibiscus syriacus</name>
    <name type="common">Rose of Sharon</name>
    <dbReference type="NCBI Taxonomy" id="106335"/>
    <lineage>
        <taxon>Eukaryota</taxon>
        <taxon>Viridiplantae</taxon>
        <taxon>Streptophyta</taxon>
        <taxon>Embryophyta</taxon>
        <taxon>Tracheophyta</taxon>
        <taxon>Spermatophyta</taxon>
        <taxon>Magnoliopsida</taxon>
        <taxon>eudicotyledons</taxon>
        <taxon>Gunneridae</taxon>
        <taxon>Pentapetalae</taxon>
        <taxon>rosids</taxon>
        <taxon>malvids</taxon>
        <taxon>Malvales</taxon>
        <taxon>Malvaceae</taxon>
        <taxon>Malvoideae</taxon>
        <taxon>Hibiscus</taxon>
    </lineage>
</organism>
<sequence>MTELDNKKMAMLKLMEGDGDSFAQRAEMYYKNRPELINLVEDLYRSHRSLAERYDRVKCGYRSRLIITLGSQFSSMKYISNNTYDRCSDILDYEDYAESDVDDPDPKHEHNKDILTKGDAETEDGTLLDREITGAVPSEAGVDEATKLREEVERLKEENENLKAESLKKDEEKREVIRQLSFAIKVLKDENVELKKRLMKDSIRKWNPLGFIKLKDS</sequence>
<evidence type="ECO:0000259" key="5">
    <source>
        <dbReference type="PROSITE" id="PS51774"/>
    </source>
</evidence>
<protein>
    <submittedName>
        <fullName evidence="6">Sodium/hydrogen exchanger isoform 1</fullName>
    </submittedName>
</protein>
<dbReference type="PANTHER" id="PTHR32258">
    <property type="entry name" value="PROTEIN NETWORKED 4A"/>
    <property type="match status" value="1"/>
</dbReference>
<dbReference type="PROSITE" id="PS51774">
    <property type="entry name" value="NAB"/>
    <property type="match status" value="1"/>
</dbReference>
<dbReference type="InterPro" id="IPR051861">
    <property type="entry name" value="NET_actin-binding_domain"/>
</dbReference>
<evidence type="ECO:0000313" key="6">
    <source>
        <dbReference type="EMBL" id="KAE8685205.1"/>
    </source>
</evidence>
<accession>A0A6A2Z288</accession>
<keyword evidence="1 3" id="KW-0175">Coiled coil</keyword>
<dbReference type="GO" id="GO:0005774">
    <property type="term" value="C:vacuolar membrane"/>
    <property type="evidence" value="ECO:0007669"/>
    <property type="project" value="TreeGrafter"/>
</dbReference>
<reference evidence="6" key="1">
    <citation type="submission" date="2019-09" db="EMBL/GenBank/DDBJ databases">
        <title>Draft genome information of white flower Hibiscus syriacus.</title>
        <authorList>
            <person name="Kim Y.-M."/>
        </authorList>
    </citation>
    <scope>NUCLEOTIDE SEQUENCE [LARGE SCALE GENOMIC DNA]</scope>
    <source>
        <strain evidence="6">YM2019G1</strain>
    </source>
</reference>
<dbReference type="AlphaFoldDB" id="A0A6A2Z288"/>
<proteinExistence type="inferred from homology"/>
<dbReference type="PANTHER" id="PTHR32258:SF28">
    <property type="entry name" value="PROTEIN NETWORKED 3A-RELATED"/>
    <property type="match status" value="1"/>
</dbReference>
<dbReference type="GO" id="GO:0003779">
    <property type="term" value="F:actin binding"/>
    <property type="evidence" value="ECO:0007669"/>
    <property type="project" value="InterPro"/>
</dbReference>
<name>A0A6A2Z288_HIBSY</name>
<gene>
    <name evidence="6" type="ORF">F3Y22_tig00111100pilonHSYRG00186</name>
</gene>
<evidence type="ECO:0000256" key="3">
    <source>
        <dbReference type="SAM" id="Coils"/>
    </source>
</evidence>
<keyword evidence="7" id="KW-1185">Reference proteome</keyword>
<dbReference type="EMBL" id="VEPZ02001234">
    <property type="protein sequence ID" value="KAE8685205.1"/>
    <property type="molecule type" value="Genomic_DNA"/>
</dbReference>
<feature type="domain" description="NAB" evidence="5">
    <location>
        <begin position="1"/>
        <end position="61"/>
    </location>
</feature>
<dbReference type="Proteomes" id="UP000436088">
    <property type="component" value="Unassembled WGS sequence"/>
</dbReference>
<evidence type="ECO:0000256" key="4">
    <source>
        <dbReference type="SAM" id="MobiDB-lite"/>
    </source>
</evidence>
<feature type="region of interest" description="Disordered" evidence="4">
    <location>
        <begin position="97"/>
        <end position="120"/>
    </location>
</feature>
<dbReference type="OrthoDB" id="2019833at2759"/>
<comment type="caution">
    <text evidence="6">The sequence shown here is derived from an EMBL/GenBank/DDBJ whole genome shotgun (WGS) entry which is preliminary data.</text>
</comment>
<evidence type="ECO:0000313" key="7">
    <source>
        <dbReference type="Proteomes" id="UP000436088"/>
    </source>
</evidence>